<evidence type="ECO:0000313" key="9">
    <source>
        <dbReference type="EMBL" id="KZD09027.1"/>
    </source>
</evidence>
<dbReference type="SUPFAM" id="SSF51338">
    <property type="entry name" value="Composite domain of metallo-dependent hydrolases"/>
    <property type="match status" value="1"/>
</dbReference>
<feature type="binding site" evidence="7">
    <location>
        <position position="318"/>
    </location>
    <ligand>
        <name>N-formimidoyl-L-glutamate</name>
        <dbReference type="ChEBI" id="CHEBI:58928"/>
    </ligand>
</feature>
<dbReference type="STRING" id="580166.AUP43_07975"/>
<dbReference type="GO" id="GO:0019557">
    <property type="term" value="P:L-histidine catabolic process to glutamate and formate"/>
    <property type="evidence" value="ECO:0007669"/>
    <property type="project" value="UniProtKB-UniPathway"/>
</dbReference>
<dbReference type="GO" id="GO:0005737">
    <property type="term" value="C:cytoplasm"/>
    <property type="evidence" value="ECO:0007669"/>
    <property type="project" value="UniProtKB-SubCell"/>
</dbReference>
<feature type="binding site" evidence="7">
    <location>
        <position position="320"/>
    </location>
    <ligand>
        <name>N-formimidoyl-L-glutamate</name>
        <dbReference type="ChEBI" id="CHEBI:58928"/>
    </ligand>
</feature>
<dbReference type="InterPro" id="IPR006680">
    <property type="entry name" value="Amidohydro-rel"/>
</dbReference>
<keyword evidence="7" id="KW-0963">Cytoplasm</keyword>
<feature type="binding site" evidence="7">
    <location>
        <position position="71"/>
    </location>
    <ligand>
        <name>Zn(2+)</name>
        <dbReference type="ChEBI" id="CHEBI:29105"/>
    </ligand>
</feature>
<feature type="binding site" evidence="7">
    <location>
        <position position="241"/>
    </location>
    <ligand>
        <name>Fe(3+)</name>
        <dbReference type="ChEBI" id="CHEBI:29034"/>
    </ligand>
</feature>
<dbReference type="AlphaFoldDB" id="A0A154W6B0"/>
<keyword evidence="3 7" id="KW-0378">Hydrolase</keyword>
<dbReference type="Gene3D" id="3.20.20.140">
    <property type="entry name" value="Metal-dependent hydrolases"/>
    <property type="match status" value="1"/>
</dbReference>
<reference evidence="9 10" key="1">
    <citation type="submission" date="2015-12" db="EMBL/GenBank/DDBJ databases">
        <title>Genome sequence of Oceanibaculum pacificum MCCC 1A02656.</title>
        <authorList>
            <person name="Lu L."/>
            <person name="Lai Q."/>
            <person name="Shao Z."/>
            <person name="Qian P."/>
        </authorList>
    </citation>
    <scope>NUCLEOTIDE SEQUENCE [LARGE SCALE GENOMIC DNA]</scope>
    <source>
        <strain evidence="9 10">MCCC 1A02656</strain>
    </source>
</reference>
<dbReference type="Pfam" id="PF01979">
    <property type="entry name" value="Amidohydro_1"/>
    <property type="match status" value="1"/>
</dbReference>
<feature type="binding site" evidence="7">
    <location>
        <position position="143"/>
    </location>
    <ligand>
        <name>4-imidazolone-5-propanoate</name>
        <dbReference type="ChEBI" id="CHEBI:77893"/>
    </ligand>
</feature>
<dbReference type="InterPro" id="IPR005920">
    <property type="entry name" value="HutI"/>
</dbReference>
<dbReference type="UniPathway" id="UPA00379">
    <property type="reaction ID" value="UER00551"/>
</dbReference>
<feature type="binding site" evidence="7">
    <location>
        <position position="316"/>
    </location>
    <ligand>
        <name>Fe(3+)</name>
        <dbReference type="ChEBI" id="CHEBI:29034"/>
    </ligand>
</feature>
<dbReference type="FunFam" id="3.20.20.140:FF:000007">
    <property type="entry name" value="Imidazolonepropionase"/>
    <property type="match status" value="1"/>
</dbReference>
<name>A0A154W6B0_9PROT</name>
<dbReference type="PANTHER" id="PTHR42752:SF1">
    <property type="entry name" value="IMIDAZOLONEPROPIONASE-RELATED"/>
    <property type="match status" value="1"/>
</dbReference>
<comment type="function">
    <text evidence="7">Catalyzes the hydrolytic cleavage of the carbon-nitrogen bond in imidazolone-5-propanoate to yield N-formimidoyl-L-glutamate. It is the third step in the universal histidine degradation pathway.</text>
</comment>
<feature type="binding site" evidence="7">
    <location>
        <position position="316"/>
    </location>
    <ligand>
        <name>Zn(2+)</name>
        <dbReference type="ChEBI" id="CHEBI:29105"/>
    </ligand>
</feature>
<evidence type="ECO:0000256" key="5">
    <source>
        <dbReference type="ARBA" id="ARBA00022833"/>
    </source>
</evidence>
<feature type="binding site" evidence="7">
    <location>
        <position position="321"/>
    </location>
    <ligand>
        <name>4-imidazolone-5-propanoate</name>
        <dbReference type="ChEBI" id="CHEBI:77893"/>
    </ligand>
</feature>
<keyword evidence="5 7" id="KW-0862">Zinc</keyword>
<evidence type="ECO:0000259" key="8">
    <source>
        <dbReference type="Pfam" id="PF01979"/>
    </source>
</evidence>
<dbReference type="NCBIfam" id="TIGR01224">
    <property type="entry name" value="hutI"/>
    <property type="match status" value="1"/>
</dbReference>
<evidence type="ECO:0000256" key="3">
    <source>
        <dbReference type="ARBA" id="ARBA00022801"/>
    </source>
</evidence>
<evidence type="ECO:0000256" key="2">
    <source>
        <dbReference type="ARBA" id="ARBA00022723"/>
    </source>
</evidence>
<comment type="pathway">
    <text evidence="7">Amino-acid degradation; L-histidine degradation into L-glutamate; N-formimidoyl-L-glutamate from L-histidine: step 3/3.</text>
</comment>
<comment type="cofactor">
    <cofactor evidence="7">
        <name>Zn(2+)</name>
        <dbReference type="ChEBI" id="CHEBI:29105"/>
    </cofactor>
    <cofactor evidence="7">
        <name>Fe(3+)</name>
        <dbReference type="ChEBI" id="CHEBI:29034"/>
    </cofactor>
    <text evidence="7">Binds 1 zinc or iron ion per subunit.</text>
</comment>
<sequence length="402" mass="42447">MRFDRIWLNARLATLVPGKDGIGVVTDGAVAATGGRIAFAGPMRDLPAGWDSAERIDCAGRWITPGLVDCHTHIVHGGDRAREFEQRLAGATYAEIAQAGGGIVSTVKATRAASEDELVAAALPRLDALIAEGVTTLEAKSGYGLSLADERKSLRAARRLGEKRPIDIVTTFLGAHAMPPEAGDDKDSYIDLVCREMIPALAAEGLADAVDAFCEAIAFSPEQTARVFAAAKAHGLPVKLHADQLSNLQGARLAAEQGALSADHIEYADAAGIAAMAKAGTVAVLLPGAFYFLRETKLPPVDLLRKHGVAIALATDCNPGSSPLTSLLLTMNMGATLFRLTVAECLAGVTREAARALGRQDSIGTLEAGKSCDLAIWDIEHPAELVYRIGFNPLWARIWRGQ</sequence>
<accession>A0A154W6B0</accession>
<feature type="binding site" evidence="7">
    <location>
        <position position="80"/>
    </location>
    <ligand>
        <name>4-imidazolone-5-propanoate</name>
        <dbReference type="ChEBI" id="CHEBI:77893"/>
    </ligand>
</feature>
<dbReference type="InterPro" id="IPR011059">
    <property type="entry name" value="Metal-dep_hydrolase_composite"/>
</dbReference>
<dbReference type="HAMAP" id="MF_00372">
    <property type="entry name" value="HutI"/>
    <property type="match status" value="1"/>
</dbReference>
<evidence type="ECO:0000256" key="6">
    <source>
        <dbReference type="ARBA" id="ARBA00023004"/>
    </source>
</evidence>
<dbReference type="RefSeq" id="WP_067555230.1">
    <property type="nucleotide sequence ID" value="NZ_LPXN01000101.1"/>
</dbReference>
<proteinExistence type="inferred from homology"/>
<organism evidence="9 10">
    <name type="scientific">Oceanibaculum pacificum</name>
    <dbReference type="NCBI Taxonomy" id="580166"/>
    <lineage>
        <taxon>Bacteria</taxon>
        <taxon>Pseudomonadati</taxon>
        <taxon>Pseudomonadota</taxon>
        <taxon>Alphaproteobacteria</taxon>
        <taxon>Rhodospirillales</taxon>
        <taxon>Oceanibaculaceae</taxon>
        <taxon>Oceanibaculum</taxon>
    </lineage>
</organism>
<evidence type="ECO:0000256" key="7">
    <source>
        <dbReference type="HAMAP-Rule" id="MF_00372"/>
    </source>
</evidence>
<dbReference type="EC" id="3.5.2.7" evidence="1 7"/>
<dbReference type="GO" id="GO:0019556">
    <property type="term" value="P:L-histidine catabolic process to glutamate and formamide"/>
    <property type="evidence" value="ECO:0007669"/>
    <property type="project" value="UniProtKB-UniRule"/>
</dbReference>
<gene>
    <name evidence="7" type="primary">hutI</name>
    <name evidence="9" type="ORF">AUP43_07975</name>
</gene>
<keyword evidence="10" id="KW-1185">Reference proteome</keyword>
<feature type="binding site" evidence="7">
    <location>
        <position position="73"/>
    </location>
    <ligand>
        <name>Fe(3+)</name>
        <dbReference type="ChEBI" id="CHEBI:29034"/>
    </ligand>
</feature>
<dbReference type="OrthoDB" id="9776455at2"/>
<comment type="similarity">
    <text evidence="7">Belongs to the metallo-dependent hydrolases superfamily. HutI family.</text>
</comment>
<feature type="binding site" evidence="7">
    <location>
        <position position="244"/>
    </location>
    <ligand>
        <name>4-imidazolone-5-propanoate</name>
        <dbReference type="ChEBI" id="CHEBI:77893"/>
    </ligand>
</feature>
<dbReference type="Proteomes" id="UP000076400">
    <property type="component" value="Unassembled WGS sequence"/>
</dbReference>
<dbReference type="GO" id="GO:0050480">
    <property type="term" value="F:imidazolonepropionase activity"/>
    <property type="evidence" value="ECO:0007669"/>
    <property type="project" value="UniProtKB-UniRule"/>
</dbReference>
<feature type="binding site" evidence="7">
    <location>
        <position position="241"/>
    </location>
    <ligand>
        <name>Zn(2+)</name>
        <dbReference type="ChEBI" id="CHEBI:29105"/>
    </ligand>
</feature>
<protein>
    <recommendedName>
        <fullName evidence="1 7">Imidazolonepropionase</fullName>
        <ecNumber evidence="1 7">3.5.2.7</ecNumber>
    </recommendedName>
    <alternativeName>
        <fullName evidence="7">Imidazolone-5-propionate hydrolase</fullName>
    </alternativeName>
</protein>
<feature type="binding site" evidence="7">
    <location>
        <position position="71"/>
    </location>
    <ligand>
        <name>Fe(3+)</name>
        <dbReference type="ChEBI" id="CHEBI:29034"/>
    </ligand>
</feature>
<keyword evidence="6 7" id="KW-0408">Iron</keyword>
<dbReference type="SUPFAM" id="SSF51556">
    <property type="entry name" value="Metallo-dependent hydrolases"/>
    <property type="match status" value="1"/>
</dbReference>
<evidence type="ECO:0000256" key="4">
    <source>
        <dbReference type="ARBA" id="ARBA00022808"/>
    </source>
</evidence>
<comment type="subcellular location">
    <subcellularLocation>
        <location evidence="7">Cytoplasm</location>
    </subcellularLocation>
</comment>
<keyword evidence="4 7" id="KW-0369">Histidine metabolism</keyword>
<keyword evidence="2 7" id="KW-0479">Metal-binding</keyword>
<feature type="binding site" evidence="7">
    <location>
        <position position="176"/>
    </location>
    <ligand>
        <name>4-imidazolone-5-propanoate</name>
        <dbReference type="ChEBI" id="CHEBI:77893"/>
    </ligand>
</feature>
<dbReference type="GO" id="GO:0008270">
    <property type="term" value="F:zinc ion binding"/>
    <property type="evidence" value="ECO:0007669"/>
    <property type="project" value="UniProtKB-UniRule"/>
</dbReference>
<dbReference type="Gene3D" id="2.30.40.10">
    <property type="entry name" value="Urease, subunit C, domain 1"/>
    <property type="match status" value="1"/>
</dbReference>
<comment type="caution">
    <text evidence="9">The sequence shown here is derived from an EMBL/GenBank/DDBJ whole genome shotgun (WGS) entry which is preliminary data.</text>
</comment>
<feature type="binding site" evidence="7">
    <location>
        <position position="143"/>
    </location>
    <ligand>
        <name>N-formimidoyl-L-glutamate</name>
        <dbReference type="ChEBI" id="CHEBI:58928"/>
    </ligand>
</feature>
<dbReference type="CDD" id="cd01296">
    <property type="entry name" value="Imidazolone-5PH"/>
    <property type="match status" value="1"/>
</dbReference>
<evidence type="ECO:0000256" key="1">
    <source>
        <dbReference type="ARBA" id="ARBA00012864"/>
    </source>
</evidence>
<comment type="catalytic activity">
    <reaction evidence="7">
        <text>4-imidazolone-5-propanoate + H2O = N-formimidoyl-L-glutamate</text>
        <dbReference type="Rhea" id="RHEA:23660"/>
        <dbReference type="ChEBI" id="CHEBI:15377"/>
        <dbReference type="ChEBI" id="CHEBI:58928"/>
        <dbReference type="ChEBI" id="CHEBI:77893"/>
        <dbReference type="EC" id="3.5.2.7"/>
    </reaction>
</comment>
<feature type="domain" description="Amidohydrolase-related" evidence="8">
    <location>
        <begin position="62"/>
        <end position="382"/>
    </location>
</feature>
<dbReference type="PANTHER" id="PTHR42752">
    <property type="entry name" value="IMIDAZOLONEPROPIONASE"/>
    <property type="match status" value="1"/>
</dbReference>
<dbReference type="EMBL" id="LPXN01000101">
    <property type="protein sequence ID" value="KZD09027.1"/>
    <property type="molecule type" value="Genomic_DNA"/>
</dbReference>
<feature type="binding site" evidence="7">
    <location>
        <position position="73"/>
    </location>
    <ligand>
        <name>Zn(2+)</name>
        <dbReference type="ChEBI" id="CHEBI:29105"/>
    </ligand>
</feature>
<evidence type="ECO:0000313" key="10">
    <source>
        <dbReference type="Proteomes" id="UP000076400"/>
    </source>
</evidence>
<dbReference type="InterPro" id="IPR032466">
    <property type="entry name" value="Metal_Hydrolase"/>
</dbReference>
<dbReference type="GO" id="GO:0005506">
    <property type="term" value="F:iron ion binding"/>
    <property type="evidence" value="ECO:0007669"/>
    <property type="project" value="UniProtKB-UniRule"/>
</dbReference>